<dbReference type="RefSeq" id="WP_030532261.1">
    <property type="nucleotide sequence ID" value="NZ_JOIJ01000007.1"/>
</dbReference>
<gene>
    <name evidence="2" type="ORF">JD82_02961</name>
</gene>
<dbReference type="AlphaFoldDB" id="A0A660CGV6"/>
<organism evidence="2 3">
    <name type="scientific">Prauserella rugosa</name>
    <dbReference type="NCBI Taxonomy" id="43354"/>
    <lineage>
        <taxon>Bacteria</taxon>
        <taxon>Bacillati</taxon>
        <taxon>Actinomycetota</taxon>
        <taxon>Actinomycetes</taxon>
        <taxon>Pseudonocardiales</taxon>
        <taxon>Pseudonocardiaceae</taxon>
        <taxon>Prauserella</taxon>
    </lineage>
</organism>
<sequence length="273" mass="30596">MSIDKRQLALADTLRNIRERAGYRTGKDFAERIGWQASKVSRVENGRTLPSDADIAAWTTAAGVDDDTLIALRDEVRELRLERDRWKARLRRGHAEVQRDTAEAERVATTITMVELLLVPGLVQTPDYARRVFELAAEMHGGRRDADDAVRERIRRQDVLYDPAKRVELLIGEAALRHPVGSPATMRAQRDRIANLAGLAHVRLGIVPVDVELPTITLHGYTILDDLVQIEINHTDVVVTTAEDVGLYRRITTDLWSVAAEGDEARAILSRAM</sequence>
<accession>A0A660CGV6</accession>
<dbReference type="InterPro" id="IPR001387">
    <property type="entry name" value="Cro/C1-type_HTH"/>
</dbReference>
<evidence type="ECO:0000313" key="3">
    <source>
        <dbReference type="Proteomes" id="UP000317303"/>
    </source>
</evidence>
<dbReference type="SUPFAM" id="SSF47413">
    <property type="entry name" value="lambda repressor-like DNA-binding domains"/>
    <property type="match status" value="1"/>
</dbReference>
<dbReference type="CDD" id="cd00093">
    <property type="entry name" value="HTH_XRE"/>
    <property type="match status" value="1"/>
</dbReference>
<feature type="domain" description="HTH cro/C1-type" evidence="1">
    <location>
        <begin position="14"/>
        <end position="69"/>
    </location>
</feature>
<comment type="caution">
    <text evidence="2">The sequence shown here is derived from an EMBL/GenBank/DDBJ whole genome shotgun (WGS) entry which is preliminary data.</text>
</comment>
<evidence type="ECO:0000313" key="2">
    <source>
        <dbReference type="EMBL" id="TWH21107.1"/>
    </source>
</evidence>
<dbReference type="PROSITE" id="PS50943">
    <property type="entry name" value="HTH_CROC1"/>
    <property type="match status" value="1"/>
</dbReference>
<dbReference type="InterPro" id="IPR010982">
    <property type="entry name" value="Lambda_DNA-bd_dom_sf"/>
</dbReference>
<reference evidence="2 3" key="1">
    <citation type="submission" date="2019-07" db="EMBL/GenBank/DDBJ databases">
        <title>R&amp;d 2014.</title>
        <authorList>
            <person name="Klenk H.-P."/>
        </authorList>
    </citation>
    <scope>NUCLEOTIDE SEQUENCE [LARGE SCALE GENOMIC DNA]</scope>
    <source>
        <strain evidence="2 3">DSM 43194</strain>
    </source>
</reference>
<dbReference type="EMBL" id="VLJV01000001">
    <property type="protein sequence ID" value="TWH21107.1"/>
    <property type="molecule type" value="Genomic_DNA"/>
</dbReference>
<dbReference type="SMART" id="SM00530">
    <property type="entry name" value="HTH_XRE"/>
    <property type="match status" value="1"/>
</dbReference>
<evidence type="ECO:0000259" key="1">
    <source>
        <dbReference type="PROSITE" id="PS50943"/>
    </source>
</evidence>
<name>A0A660CGV6_9PSEU</name>
<dbReference type="Gene3D" id="1.10.260.40">
    <property type="entry name" value="lambda repressor-like DNA-binding domains"/>
    <property type="match status" value="1"/>
</dbReference>
<dbReference type="Proteomes" id="UP000317303">
    <property type="component" value="Unassembled WGS sequence"/>
</dbReference>
<dbReference type="Pfam" id="PF13560">
    <property type="entry name" value="HTH_31"/>
    <property type="match status" value="1"/>
</dbReference>
<proteinExistence type="predicted"/>
<protein>
    <submittedName>
        <fullName evidence="2">Helix-turn-helix protein</fullName>
    </submittedName>
</protein>
<dbReference type="OrthoDB" id="4966777at2"/>
<dbReference type="GO" id="GO:0003677">
    <property type="term" value="F:DNA binding"/>
    <property type="evidence" value="ECO:0007669"/>
    <property type="project" value="InterPro"/>
</dbReference>
<keyword evidence="3" id="KW-1185">Reference proteome</keyword>
<dbReference type="InterPro" id="IPR043917">
    <property type="entry name" value="DUF5753"/>
</dbReference>
<dbReference type="Pfam" id="PF19054">
    <property type="entry name" value="DUF5753"/>
    <property type="match status" value="1"/>
</dbReference>